<proteinExistence type="predicted"/>
<accession>A0A0F4GVM1</accession>
<organism evidence="1 2">
    <name type="scientific">Zymoseptoria brevis</name>
    <dbReference type="NCBI Taxonomy" id="1047168"/>
    <lineage>
        <taxon>Eukaryota</taxon>
        <taxon>Fungi</taxon>
        <taxon>Dikarya</taxon>
        <taxon>Ascomycota</taxon>
        <taxon>Pezizomycotina</taxon>
        <taxon>Dothideomycetes</taxon>
        <taxon>Dothideomycetidae</taxon>
        <taxon>Mycosphaerellales</taxon>
        <taxon>Mycosphaerellaceae</taxon>
        <taxon>Zymoseptoria</taxon>
    </lineage>
</organism>
<gene>
    <name evidence="1" type="ORF">TI39_contig291g00028</name>
</gene>
<dbReference type="EMBL" id="LAFY01000283">
    <property type="protein sequence ID" value="KJY01432.1"/>
    <property type="molecule type" value="Genomic_DNA"/>
</dbReference>
<keyword evidence="2" id="KW-1185">Reference proteome</keyword>
<evidence type="ECO:0000313" key="2">
    <source>
        <dbReference type="Proteomes" id="UP000033647"/>
    </source>
</evidence>
<protein>
    <submittedName>
        <fullName evidence="1">Uncharacterized protein</fullName>
    </submittedName>
</protein>
<evidence type="ECO:0000313" key="1">
    <source>
        <dbReference type="EMBL" id="KJY01432.1"/>
    </source>
</evidence>
<name>A0A0F4GVM1_9PEZI</name>
<reference evidence="1 2" key="1">
    <citation type="submission" date="2015-03" db="EMBL/GenBank/DDBJ databases">
        <title>RNA-seq based gene annotation and comparative genomics of four Zymoseptoria species reveal species-specific pathogenicity related genes and transposable element activity.</title>
        <authorList>
            <person name="Grandaubert J."/>
            <person name="Bhattacharyya A."/>
            <person name="Stukenbrock E.H."/>
        </authorList>
    </citation>
    <scope>NUCLEOTIDE SEQUENCE [LARGE SCALE GENOMIC DNA]</scope>
    <source>
        <strain evidence="1 2">Zb18110</strain>
    </source>
</reference>
<comment type="caution">
    <text evidence="1">The sequence shown here is derived from an EMBL/GenBank/DDBJ whole genome shotgun (WGS) entry which is preliminary data.</text>
</comment>
<dbReference type="AlphaFoldDB" id="A0A0F4GVM1"/>
<sequence length="115" mass="13910">MYAVNRRIFDSFREMVELRLEMEVDDALAKENRKRIKRFRMVKEQKEAIKSRLRNASPETTDEAAARLKRVKAERRSIKMERQRYKDRKKRELQLASGIWMSRTDLNPRKLSLLV</sequence>
<dbReference type="Proteomes" id="UP000033647">
    <property type="component" value="Unassembled WGS sequence"/>
</dbReference>